<sequence length="219" mass="24458">MSGAESNILERPPQVDRVRSQLTPHCCHRTLSLPGRPRVPAATLPHLNEEEVTVPSAHALARRCRKIWAAARLDASSRTGLDEDRSRSPPRVLHQSTHRARKCGCPRRTCRFMFTPGNSPQGSSLRVHPTFQVSKLKPVRESPLVPPTKPPLLSKMVAGGPVYKVNKLLAVRKRGWGRQFLVDWEGYGPQEGSWIPASFMMFQQLLPAPSRRAWTVGPS</sequence>
<protein>
    <submittedName>
        <fullName evidence="1">Uncharacterized protein</fullName>
    </submittedName>
</protein>
<reference evidence="1" key="1">
    <citation type="submission" date="2022-04" db="EMBL/GenBank/DDBJ databases">
        <title>Jade perch genome.</title>
        <authorList>
            <person name="Chao B."/>
        </authorList>
    </citation>
    <scope>NUCLEOTIDE SEQUENCE</scope>
    <source>
        <strain evidence="1">CB-2022</strain>
    </source>
</reference>
<dbReference type="Proteomes" id="UP000831701">
    <property type="component" value="Chromosome 19"/>
</dbReference>
<proteinExistence type="predicted"/>
<accession>A0ACB8VPB8</accession>
<keyword evidence="2" id="KW-1185">Reference proteome</keyword>
<name>A0ACB8VPB8_9TELE</name>
<evidence type="ECO:0000313" key="1">
    <source>
        <dbReference type="EMBL" id="KAI3357103.1"/>
    </source>
</evidence>
<evidence type="ECO:0000313" key="2">
    <source>
        <dbReference type="Proteomes" id="UP000831701"/>
    </source>
</evidence>
<gene>
    <name evidence="1" type="ORF">L3Q82_015568</name>
</gene>
<comment type="caution">
    <text evidence="1">The sequence shown here is derived from an EMBL/GenBank/DDBJ whole genome shotgun (WGS) entry which is preliminary data.</text>
</comment>
<organism evidence="1 2">
    <name type="scientific">Scortum barcoo</name>
    <name type="common">barcoo grunter</name>
    <dbReference type="NCBI Taxonomy" id="214431"/>
    <lineage>
        <taxon>Eukaryota</taxon>
        <taxon>Metazoa</taxon>
        <taxon>Chordata</taxon>
        <taxon>Craniata</taxon>
        <taxon>Vertebrata</taxon>
        <taxon>Euteleostomi</taxon>
        <taxon>Actinopterygii</taxon>
        <taxon>Neopterygii</taxon>
        <taxon>Teleostei</taxon>
        <taxon>Neoteleostei</taxon>
        <taxon>Acanthomorphata</taxon>
        <taxon>Eupercaria</taxon>
        <taxon>Centrarchiformes</taxon>
        <taxon>Terapontoidei</taxon>
        <taxon>Terapontidae</taxon>
        <taxon>Scortum</taxon>
    </lineage>
</organism>
<dbReference type="EMBL" id="CM041549">
    <property type="protein sequence ID" value="KAI3357103.1"/>
    <property type="molecule type" value="Genomic_DNA"/>
</dbReference>
<feature type="non-terminal residue" evidence="1">
    <location>
        <position position="219"/>
    </location>
</feature>